<feature type="region of interest" description="Disordered" evidence="1">
    <location>
        <begin position="181"/>
        <end position="203"/>
    </location>
</feature>
<dbReference type="Pfam" id="PF13641">
    <property type="entry name" value="Glyco_tranf_2_3"/>
    <property type="match status" value="1"/>
</dbReference>
<keyword evidence="2" id="KW-0812">Transmembrane</keyword>
<accession>A0A370BF46</accession>
<feature type="transmembrane region" description="Helical" evidence="2">
    <location>
        <begin position="596"/>
        <end position="615"/>
    </location>
</feature>
<dbReference type="AlphaFoldDB" id="A0A370BF46"/>
<keyword evidence="2" id="KW-0472">Membrane</keyword>
<dbReference type="Gene3D" id="3.90.550.10">
    <property type="entry name" value="Spore Coat Polysaccharide Biosynthesis Protein SpsA, Chain A"/>
    <property type="match status" value="1"/>
</dbReference>
<dbReference type="SUPFAM" id="SSF53448">
    <property type="entry name" value="Nucleotide-diphospho-sugar transferases"/>
    <property type="match status" value="1"/>
</dbReference>
<dbReference type="InterPro" id="IPR029044">
    <property type="entry name" value="Nucleotide-diphossugar_trans"/>
</dbReference>
<evidence type="ECO:0000256" key="1">
    <source>
        <dbReference type="SAM" id="MobiDB-lite"/>
    </source>
</evidence>
<reference evidence="3 4" key="1">
    <citation type="submission" date="2018-07" db="EMBL/GenBank/DDBJ databases">
        <title>Section-level genome sequencing of Aspergillus section Nigri to investigate inter- and intra-species variation.</title>
        <authorList>
            <consortium name="DOE Joint Genome Institute"/>
            <person name="Vesth T.C."/>
            <person name="Nybo J.L."/>
            <person name="Theobald S."/>
            <person name="Frisvad J.C."/>
            <person name="Larsen T.O."/>
            <person name="Nielsen K.F."/>
            <person name="Hoof J.B."/>
            <person name="Brandl J."/>
            <person name="Salamov A."/>
            <person name="Riley R."/>
            <person name="Gladden J.M."/>
            <person name="Phatale P."/>
            <person name="Nielsen M.T."/>
            <person name="Lyhne E.K."/>
            <person name="Kogle M.E."/>
            <person name="Strasser K."/>
            <person name="McDonnell E."/>
            <person name="Barry K."/>
            <person name="Clum A."/>
            <person name="Chen C."/>
            <person name="Nolan M."/>
            <person name="Sandor L."/>
            <person name="Kuo A."/>
            <person name="Lipzen A."/>
            <person name="Hainaut M."/>
            <person name="Drula E."/>
            <person name="Tsang A."/>
            <person name="Magnuson J.K."/>
            <person name="Henrissat B."/>
            <person name="Wiebenga A."/>
            <person name="Simmons B.A."/>
            <person name="Makela M.R."/>
            <person name="De vries R.P."/>
            <person name="Grigoriev I.V."/>
            <person name="Mortensen U.H."/>
            <person name="Baker S.E."/>
            <person name="Andersen M.R."/>
        </authorList>
    </citation>
    <scope>NUCLEOTIDE SEQUENCE [LARGE SCALE GENOMIC DNA]</scope>
    <source>
        <strain evidence="3 4">ATCC 13496</strain>
    </source>
</reference>
<feature type="region of interest" description="Disordered" evidence="1">
    <location>
        <begin position="1"/>
        <end position="37"/>
    </location>
</feature>
<keyword evidence="2" id="KW-1133">Transmembrane helix</keyword>
<dbReference type="VEuPathDB" id="FungiDB:M747DRAFT_364267"/>
<proteinExistence type="predicted"/>
<feature type="transmembrane region" description="Helical" evidence="2">
    <location>
        <begin position="251"/>
        <end position="274"/>
    </location>
</feature>
<evidence type="ECO:0000256" key="2">
    <source>
        <dbReference type="SAM" id="Phobius"/>
    </source>
</evidence>
<organism evidence="3 4">
    <name type="scientific">Aspergillus niger ATCC 13496</name>
    <dbReference type="NCBI Taxonomy" id="1353008"/>
    <lineage>
        <taxon>Eukaryota</taxon>
        <taxon>Fungi</taxon>
        <taxon>Dikarya</taxon>
        <taxon>Ascomycota</taxon>
        <taxon>Pezizomycotina</taxon>
        <taxon>Eurotiomycetes</taxon>
        <taxon>Eurotiomycetidae</taxon>
        <taxon>Eurotiales</taxon>
        <taxon>Aspergillaceae</taxon>
        <taxon>Aspergillus</taxon>
        <taxon>Aspergillus subgen. Circumdati</taxon>
    </lineage>
</organism>
<feature type="region of interest" description="Disordered" evidence="1">
    <location>
        <begin position="102"/>
        <end position="128"/>
    </location>
</feature>
<gene>
    <name evidence="3" type="ORF">M747DRAFT_364267</name>
</gene>
<feature type="transmembrane region" description="Helical" evidence="2">
    <location>
        <begin position="281"/>
        <end position="299"/>
    </location>
</feature>
<evidence type="ECO:0000313" key="3">
    <source>
        <dbReference type="EMBL" id="RDH14163.1"/>
    </source>
</evidence>
<name>A0A370BF46_ASPNG</name>
<dbReference type="EMBL" id="KZ851978">
    <property type="protein sequence ID" value="RDH14163.1"/>
    <property type="molecule type" value="Genomic_DNA"/>
</dbReference>
<protein>
    <submittedName>
        <fullName evidence="3">Uncharacterized protein</fullName>
    </submittedName>
</protein>
<sequence>MHSPPPVEDADPGETPGPYWELCQGPPQVCSHDPDSIEWSHSDSMVAPVDEPLTEEIVIPESLLAAASIRQVWNQASLQPWFQQPVAPNPAEEVSVVKQRKPGANYPATGVNPGDARRRQTSHSGTLEEGRGTIYPLLEDQVIVETPYGPQGVHPTELQYIEPNRQGLEDGPGIVRAVSAQPSIRPDTPPSIEPRRASQPTKAFRQSLRGVVDRARESSLGTLYNRATLVNIKHERRYWVQLVIEYGTYTIYVAFVYFVLVGMPLWKGAVYWLYWLMRHKFILQGGWAIVISLAVFYSFTPLLTTFEDDAPDHEFYESRRISPTAPDTALLIPCYRAASVLGRTLEAAVKIFPPSHIFVIANGDALSPIDHTEEVCRPYGVNHIWSPVGSKIIALFVGCYAAKRFRYALLIDDDCILPPNFPVVVSRLSDTVRCIGYTIKAVAADSLPGTYCQQAQDLEYKLAGLQRTFAGRIGSATFPHGAISLWERSFLRETLQDHPGFSISEDWFLGNSCRRLGGRIQMCSSVFVETHAPPSFLFAAGKRRGGFGETTVFKQRFMRWNFFLVNGLRYNVIYLVKSWKLGVYEIGTKLFVLQELYETVLAIIAPFVLPISLIVRPRFCIVLIMATFALYFLNVVIFNEVHLRLKQERVSLKVILLYYMPYKIMIAIINVGSNYWSLYKYARYFAKRRPKLTEDHKAVGLVLKLEESAQNRGPGSTGLGRNLTVRSVGVRRSNRMSSGPGLTALRNRWSLQSHAEEPEGTDVIIEHYT</sequence>
<evidence type="ECO:0000313" key="4">
    <source>
        <dbReference type="Proteomes" id="UP000253845"/>
    </source>
</evidence>
<dbReference type="Proteomes" id="UP000253845">
    <property type="component" value="Unassembled WGS sequence"/>
</dbReference>
<feature type="transmembrane region" description="Helical" evidence="2">
    <location>
        <begin position="620"/>
        <end position="638"/>
    </location>
</feature>
<feature type="transmembrane region" description="Helical" evidence="2">
    <location>
        <begin position="658"/>
        <end position="679"/>
    </location>
</feature>